<reference evidence="2" key="1">
    <citation type="journal article" date="2019" name="Curr. Biol.">
        <title>Genome Sequence of Striga asiatica Provides Insight into the Evolution of Plant Parasitism.</title>
        <authorList>
            <person name="Yoshida S."/>
            <person name="Kim S."/>
            <person name="Wafula E.K."/>
            <person name="Tanskanen J."/>
            <person name="Kim Y.M."/>
            <person name="Honaas L."/>
            <person name="Yang Z."/>
            <person name="Spallek T."/>
            <person name="Conn C.E."/>
            <person name="Ichihashi Y."/>
            <person name="Cheong K."/>
            <person name="Cui S."/>
            <person name="Der J.P."/>
            <person name="Gundlach H."/>
            <person name="Jiao Y."/>
            <person name="Hori C."/>
            <person name="Ishida J.K."/>
            <person name="Kasahara H."/>
            <person name="Kiba T."/>
            <person name="Kim M.S."/>
            <person name="Koo N."/>
            <person name="Laohavisit A."/>
            <person name="Lee Y.H."/>
            <person name="Lumba S."/>
            <person name="McCourt P."/>
            <person name="Mortimer J.C."/>
            <person name="Mutuku J.M."/>
            <person name="Nomura T."/>
            <person name="Sasaki-Sekimoto Y."/>
            <person name="Seto Y."/>
            <person name="Wang Y."/>
            <person name="Wakatake T."/>
            <person name="Sakakibara H."/>
            <person name="Demura T."/>
            <person name="Yamaguchi S."/>
            <person name="Yoneyama K."/>
            <person name="Manabe R.I."/>
            <person name="Nelson D.C."/>
            <person name="Schulman A.H."/>
            <person name="Timko M.P."/>
            <person name="dePamphilis C.W."/>
            <person name="Choi D."/>
            <person name="Shirasu K."/>
        </authorList>
    </citation>
    <scope>NUCLEOTIDE SEQUENCE [LARGE SCALE GENOMIC DNA]</scope>
    <source>
        <strain evidence="2">cv. UVA1</strain>
    </source>
</reference>
<proteinExistence type="predicted"/>
<dbReference type="OrthoDB" id="921323at2759"/>
<gene>
    <name evidence="1" type="ORF">STAS_22513</name>
</gene>
<keyword evidence="2" id="KW-1185">Reference proteome</keyword>
<organism evidence="1 2">
    <name type="scientific">Striga asiatica</name>
    <name type="common">Asiatic witchweed</name>
    <name type="synonym">Buchnera asiatica</name>
    <dbReference type="NCBI Taxonomy" id="4170"/>
    <lineage>
        <taxon>Eukaryota</taxon>
        <taxon>Viridiplantae</taxon>
        <taxon>Streptophyta</taxon>
        <taxon>Embryophyta</taxon>
        <taxon>Tracheophyta</taxon>
        <taxon>Spermatophyta</taxon>
        <taxon>Magnoliopsida</taxon>
        <taxon>eudicotyledons</taxon>
        <taxon>Gunneridae</taxon>
        <taxon>Pentapetalae</taxon>
        <taxon>asterids</taxon>
        <taxon>lamiids</taxon>
        <taxon>Lamiales</taxon>
        <taxon>Orobanchaceae</taxon>
        <taxon>Buchnereae</taxon>
        <taxon>Striga</taxon>
    </lineage>
</organism>
<name>A0A5A7QL37_STRAF</name>
<protein>
    <submittedName>
        <fullName evidence="1">Carbon storage regulator homolog</fullName>
    </submittedName>
</protein>
<evidence type="ECO:0000313" key="1">
    <source>
        <dbReference type="EMBL" id="GER45562.1"/>
    </source>
</evidence>
<dbReference type="AlphaFoldDB" id="A0A5A7QL37"/>
<evidence type="ECO:0000313" key="2">
    <source>
        <dbReference type="Proteomes" id="UP000325081"/>
    </source>
</evidence>
<sequence>MAANFPPFGANANFTNVEGINEGDDMPLHPQFTLMLQNIQAEQQNIQVSLNGLSRKLDATIQICSARSINQTIIYYRNLYQNFEVLPKQYPNHPWANPPRQLKGFKVQIDDDVELQVFQIDGDSYEVGDNPPVGLIPANLLELDMIRRLELADFQSWLRGIYWFYNGPKLSIPTNADINRCFEGLYNLKSFLQH</sequence>
<dbReference type="EMBL" id="BKCP01007182">
    <property type="protein sequence ID" value="GER45562.1"/>
    <property type="molecule type" value="Genomic_DNA"/>
</dbReference>
<dbReference type="Proteomes" id="UP000325081">
    <property type="component" value="Unassembled WGS sequence"/>
</dbReference>
<accession>A0A5A7QL37</accession>
<comment type="caution">
    <text evidence="1">The sequence shown here is derived from an EMBL/GenBank/DDBJ whole genome shotgun (WGS) entry which is preliminary data.</text>
</comment>